<dbReference type="InterPro" id="IPR013324">
    <property type="entry name" value="RNA_pol_sigma_r3/r4-like"/>
</dbReference>
<protein>
    <submittedName>
        <fullName evidence="1">Uncharacterized protein</fullName>
    </submittedName>
</protein>
<reference evidence="1" key="1">
    <citation type="submission" date="2020-10" db="EMBL/GenBank/DDBJ databases">
        <authorList>
            <person name="Gilroy R."/>
        </authorList>
    </citation>
    <scope>NUCLEOTIDE SEQUENCE</scope>
    <source>
        <strain evidence="1">CHK176-6737</strain>
    </source>
</reference>
<dbReference type="SUPFAM" id="SSF88659">
    <property type="entry name" value="Sigma3 and sigma4 domains of RNA polymerase sigma factors"/>
    <property type="match status" value="1"/>
</dbReference>
<dbReference type="EMBL" id="DVNM01000043">
    <property type="protein sequence ID" value="HIU69834.1"/>
    <property type="molecule type" value="Genomic_DNA"/>
</dbReference>
<proteinExistence type="predicted"/>
<dbReference type="AlphaFoldDB" id="A0A9D1MVR4"/>
<organism evidence="1 2">
    <name type="scientific">Candidatus Scybalenecus merdavium</name>
    <dbReference type="NCBI Taxonomy" id="2840939"/>
    <lineage>
        <taxon>Bacteria</taxon>
        <taxon>Bacillati</taxon>
        <taxon>Bacillota</taxon>
        <taxon>Clostridia</taxon>
        <taxon>Eubacteriales</taxon>
        <taxon>Oscillospiraceae</taxon>
        <taxon>Oscillospiraceae incertae sedis</taxon>
        <taxon>Candidatus Scybalenecus</taxon>
    </lineage>
</organism>
<accession>A0A9D1MVR4</accession>
<evidence type="ECO:0000313" key="1">
    <source>
        <dbReference type="EMBL" id="HIU69834.1"/>
    </source>
</evidence>
<comment type="caution">
    <text evidence="1">The sequence shown here is derived from an EMBL/GenBank/DDBJ whole genome shotgun (WGS) entry which is preliminary data.</text>
</comment>
<evidence type="ECO:0000313" key="2">
    <source>
        <dbReference type="Proteomes" id="UP000824125"/>
    </source>
</evidence>
<reference evidence="1" key="2">
    <citation type="journal article" date="2021" name="PeerJ">
        <title>Extensive microbial diversity within the chicken gut microbiome revealed by metagenomics and culture.</title>
        <authorList>
            <person name="Gilroy R."/>
            <person name="Ravi A."/>
            <person name="Getino M."/>
            <person name="Pursley I."/>
            <person name="Horton D.L."/>
            <person name="Alikhan N.F."/>
            <person name="Baker D."/>
            <person name="Gharbi K."/>
            <person name="Hall N."/>
            <person name="Watson M."/>
            <person name="Adriaenssens E.M."/>
            <person name="Foster-Nyarko E."/>
            <person name="Jarju S."/>
            <person name="Secka A."/>
            <person name="Antonio M."/>
            <person name="Oren A."/>
            <person name="Chaudhuri R.R."/>
            <person name="La Ragione R."/>
            <person name="Hildebrand F."/>
            <person name="Pallen M.J."/>
        </authorList>
    </citation>
    <scope>NUCLEOTIDE SEQUENCE</scope>
    <source>
        <strain evidence="1">CHK176-6737</strain>
    </source>
</reference>
<gene>
    <name evidence="1" type="ORF">IAD23_07760</name>
</gene>
<sequence>MTNSEKKQRLQQYIQLQKETDRLYDEINRLQSQAEKVTAVLSAEPKGGSGKDRMAVVDDIVDKKRQLEEKVREAFAARSAIVQAIDAVKSPLHRRVLAWRYLNGATFEEIAVREGYTYHHVVTCVHPVALGMVNFKEEKDEN</sequence>
<name>A0A9D1MVR4_9FIRM</name>
<dbReference type="Proteomes" id="UP000824125">
    <property type="component" value="Unassembled WGS sequence"/>
</dbReference>